<dbReference type="EMBL" id="CP013738">
    <property type="protein sequence ID" value="ALU92728.1"/>
    <property type="molecule type" value="Genomic_DNA"/>
</dbReference>
<evidence type="ECO:0000313" key="2">
    <source>
        <dbReference type="Proteomes" id="UP000064183"/>
    </source>
</evidence>
<dbReference type="STRING" id="1172567.WQO_04840"/>
<name>A0A0U3LA62_STRGL</name>
<organism evidence="1 2">
    <name type="scientific">Streptomyces globisporus C-1027</name>
    <dbReference type="NCBI Taxonomy" id="1172567"/>
    <lineage>
        <taxon>Bacteria</taxon>
        <taxon>Bacillati</taxon>
        <taxon>Actinomycetota</taxon>
        <taxon>Actinomycetes</taxon>
        <taxon>Kitasatosporales</taxon>
        <taxon>Streptomycetaceae</taxon>
        <taxon>Streptomyces</taxon>
    </lineage>
</organism>
<sequence>MRGETPAGAPLGASAVGFADRSVVNVVAVAKWLGHHDVAGPLRATDERQRKMLYTRRKTAVGRSCHCAA</sequence>
<dbReference type="Proteomes" id="UP000064183">
    <property type="component" value="Chromosome"/>
</dbReference>
<dbReference type="KEGG" id="sgb:WQO_04840"/>
<accession>A0A0U3LA62</accession>
<protein>
    <submittedName>
        <fullName evidence="1">Uncharacterized protein</fullName>
    </submittedName>
</protein>
<gene>
    <name evidence="1" type="ORF">WQO_04840</name>
</gene>
<dbReference type="AlphaFoldDB" id="A0A0U3LA62"/>
<evidence type="ECO:0000313" key="1">
    <source>
        <dbReference type="EMBL" id="ALU92728.1"/>
    </source>
</evidence>
<reference evidence="1 2" key="1">
    <citation type="journal article" date="2012" name="J. Bacteriol.">
        <title>Draft genome sequence of Streptomyces globisporus C-1027, which produces an antitumor antibiotic consisting of a nine-membered enediyne with a chromoprotein.</title>
        <authorList>
            <person name="Wang L."/>
            <person name="Wang S."/>
            <person name="He Q."/>
            <person name="Yu T."/>
            <person name="Li Q."/>
            <person name="Hong B."/>
        </authorList>
    </citation>
    <scope>NUCLEOTIDE SEQUENCE [LARGE SCALE GENOMIC DNA]</scope>
    <source>
        <strain evidence="1 2">C-1027</strain>
    </source>
</reference>
<proteinExistence type="predicted"/>